<organism evidence="1 2">
    <name type="scientific">Pseudomonas graminis</name>
    <dbReference type="NCBI Taxonomy" id="158627"/>
    <lineage>
        <taxon>Bacteria</taxon>
        <taxon>Pseudomonadati</taxon>
        <taxon>Pseudomonadota</taxon>
        <taxon>Gammaproteobacteria</taxon>
        <taxon>Pseudomonadales</taxon>
        <taxon>Pseudomonadaceae</taxon>
        <taxon>Pseudomonas</taxon>
    </lineage>
</organism>
<sequence length="144" mass="15787">MANINKKPEETFTKGPIPLNQALLNVYPGDVYQWVGGSEGGTGTVVSREFFYNTGNGEVAVSFRIREDGKTSVNGTMKKVVSKNSTAAPVADAFYFTVQVGDAVQHTDLWNSFDVVGKKVIFDASNDTATVELKVNWTNWQTEK</sequence>
<proteinExistence type="predicted"/>
<dbReference type="EMBL" id="CP053746">
    <property type="protein sequence ID" value="QKF50243.1"/>
    <property type="molecule type" value="Genomic_DNA"/>
</dbReference>
<protein>
    <submittedName>
        <fullName evidence="1">Uncharacterized protein</fullName>
    </submittedName>
</protein>
<evidence type="ECO:0000313" key="2">
    <source>
        <dbReference type="Proteomes" id="UP000501989"/>
    </source>
</evidence>
<accession>A0A6M8MJ80</accession>
<name>A0A6M8MJ80_9PSED</name>
<evidence type="ECO:0000313" key="1">
    <source>
        <dbReference type="EMBL" id="QKF50243.1"/>
    </source>
</evidence>
<reference evidence="2" key="1">
    <citation type="submission" date="2019-12" db="EMBL/GenBank/DDBJ databases">
        <title>Endophytic bacteria associated with Panax ginseng seedlings.</title>
        <authorList>
            <person name="Park J.M."/>
            <person name="Shin R."/>
            <person name="Jo S.H."/>
        </authorList>
    </citation>
    <scope>NUCLEOTIDE SEQUENCE [LARGE SCALE GENOMIC DNA]</scope>
    <source>
        <strain evidence="2">PgKB30</strain>
    </source>
</reference>
<dbReference type="AlphaFoldDB" id="A0A6M8MJ80"/>
<dbReference type="Proteomes" id="UP000501989">
    <property type="component" value="Chromosome"/>
</dbReference>
<keyword evidence="2" id="KW-1185">Reference proteome</keyword>
<gene>
    <name evidence="1" type="ORF">FX982_01180</name>
</gene>
<dbReference type="KEGG" id="pgg:FX982_01180"/>
<dbReference type="RefSeq" id="WP_172609957.1">
    <property type="nucleotide sequence ID" value="NZ_CP053746.1"/>
</dbReference>